<dbReference type="InterPro" id="IPR038109">
    <property type="entry name" value="DNA_bind_recomb_sf"/>
</dbReference>
<keyword evidence="1" id="KW-0229">DNA integration</keyword>
<dbReference type="AlphaFoldDB" id="B2TRZ8"/>
<dbReference type="GO" id="GO:0015074">
    <property type="term" value="P:DNA integration"/>
    <property type="evidence" value="ECO:0007669"/>
    <property type="project" value="UniProtKB-KW"/>
</dbReference>
<dbReference type="KEGG" id="cbk:CLL_A2290"/>
<sequence>MLRCAIYIRVSTEEQAMHGLSMDAQKADLTDYAKKHNYEIIDYYVDSGKTARKRLSKRKDLQRMIEDVKLNKIDIIIFTKLDRWFRNVRDYYKIQEVLEDHNVDWKTIFENYDTSTANGRLHINIMLSVAQDEADRTSERIKRVFENKLKNNEPTSGSLPIGYKIKEKSIIIDEEKAPIAKDVFDFYYYHQSQTKVFKEILNKYNLSLCEKTIRRMLENKLYIGIYREHENFCPPLIDKNKFDEVQLILKRRNIKYIPTKRIFLFTSLLICKECRHKMIGNAQIRNTKAGKIEYILYRCNQSYARHTCNHRKVIYENKIETYLLNNIESELKKFIYDYELEDIPKVKNKVNKTNIKRKLEKLKELYINDLIDIDMYKEDYKKYTEILNTKEEKIEQRNLQPLKDFLNSDFKSLYSSISREEKRLLWRGIISEIQIDCNNDITIIPHP</sequence>
<dbReference type="SMART" id="SM00857">
    <property type="entry name" value="Resolvase"/>
    <property type="match status" value="1"/>
</dbReference>
<feature type="domain" description="Resolvase/invertase-type recombinase catalytic" evidence="6">
    <location>
        <begin position="3"/>
        <end position="152"/>
    </location>
</feature>
<evidence type="ECO:0000256" key="3">
    <source>
        <dbReference type="ARBA" id="ARBA00023172"/>
    </source>
</evidence>
<dbReference type="InterPro" id="IPR036162">
    <property type="entry name" value="Resolvase-like_N_sf"/>
</dbReference>
<dbReference type="InterPro" id="IPR006118">
    <property type="entry name" value="Recombinase_CS"/>
</dbReference>
<proteinExistence type="predicted"/>
<dbReference type="InterPro" id="IPR011109">
    <property type="entry name" value="DNA_bind_recombinase_dom"/>
</dbReference>
<dbReference type="PATRIC" id="fig|935198.13.peg.2246"/>
<dbReference type="InterPro" id="IPR025827">
    <property type="entry name" value="Zn_ribbon_recom_dom"/>
</dbReference>
<accession>U4PHC3</accession>
<evidence type="ECO:0000256" key="4">
    <source>
        <dbReference type="PIRSR" id="PIRSR606118-50"/>
    </source>
</evidence>
<dbReference type="GO" id="GO:0003677">
    <property type="term" value="F:DNA binding"/>
    <property type="evidence" value="ECO:0007669"/>
    <property type="project" value="UniProtKB-KW"/>
</dbReference>
<dbReference type="HOGENOM" id="CLU_010686_18_3_9"/>
<dbReference type="Pfam" id="PF07508">
    <property type="entry name" value="Recombinase"/>
    <property type="match status" value="1"/>
</dbReference>
<feature type="active site" description="O-(5'-phospho-DNA)-serine intermediate" evidence="4 5">
    <location>
        <position position="11"/>
    </location>
</feature>
<keyword evidence="3" id="KW-0233">DNA recombination</keyword>
<name>B2TRZ8_CLOBB</name>
<accession>B2TRZ8</accession>
<organism evidence="8">
    <name type="scientific">Clostridium botulinum (strain Eklund 17B / Type B)</name>
    <dbReference type="NCBI Taxonomy" id="935198"/>
    <lineage>
        <taxon>Bacteria</taxon>
        <taxon>Bacillati</taxon>
        <taxon>Bacillota</taxon>
        <taxon>Clostridia</taxon>
        <taxon>Eubacteriales</taxon>
        <taxon>Clostridiaceae</taxon>
        <taxon>Clostridium</taxon>
    </lineage>
</organism>
<evidence type="ECO:0000256" key="1">
    <source>
        <dbReference type="ARBA" id="ARBA00022908"/>
    </source>
</evidence>
<dbReference type="SUPFAM" id="SSF53041">
    <property type="entry name" value="Resolvase-like"/>
    <property type="match status" value="1"/>
</dbReference>
<dbReference type="PANTHER" id="PTHR30461">
    <property type="entry name" value="DNA-INVERTASE FROM LAMBDOID PROPHAGE"/>
    <property type="match status" value="1"/>
</dbReference>
<dbReference type="InterPro" id="IPR006119">
    <property type="entry name" value="Resolv_N"/>
</dbReference>
<evidence type="ECO:0000313" key="8">
    <source>
        <dbReference type="EMBL" id="ACD22870.1"/>
    </source>
</evidence>
<reference evidence="8" key="2">
    <citation type="submission" date="2009-08" db="EMBL/GenBank/DDBJ databases">
        <authorList>
            <person name="Shrivastava S."/>
            <person name="Brinkac L.M."/>
            <person name="Dodson R.J."/>
            <person name="Harkins D.M."/>
            <person name="Durkin A.S."/>
            <person name="Sutton G."/>
        </authorList>
    </citation>
    <scope>NUCLEOTIDE SEQUENCE</scope>
    <source>
        <strain evidence="8">Eklund 17B</strain>
    </source>
</reference>
<evidence type="ECO:0000259" key="7">
    <source>
        <dbReference type="PROSITE" id="PS51737"/>
    </source>
</evidence>
<dbReference type="GO" id="GO:0000150">
    <property type="term" value="F:DNA strand exchange activity"/>
    <property type="evidence" value="ECO:0007669"/>
    <property type="project" value="InterPro"/>
</dbReference>
<dbReference type="EMBL" id="CP001056">
    <property type="protein sequence ID" value="ACD22870.1"/>
    <property type="molecule type" value="Genomic_DNA"/>
</dbReference>
<gene>
    <name evidence="8" type="ordered locus">CLL_A2290</name>
</gene>
<evidence type="ECO:0000256" key="2">
    <source>
        <dbReference type="ARBA" id="ARBA00023125"/>
    </source>
</evidence>
<dbReference type="PROSITE" id="PS00397">
    <property type="entry name" value="RECOMBINASES_1"/>
    <property type="match status" value="1"/>
</dbReference>
<dbReference type="Gene3D" id="3.40.50.1390">
    <property type="entry name" value="Resolvase, N-terminal catalytic domain"/>
    <property type="match status" value="1"/>
</dbReference>
<dbReference type="PROSITE" id="PS51736">
    <property type="entry name" value="RECOMBINASES_3"/>
    <property type="match status" value="1"/>
</dbReference>
<evidence type="ECO:0000256" key="5">
    <source>
        <dbReference type="PROSITE-ProRule" id="PRU10137"/>
    </source>
</evidence>
<dbReference type="PANTHER" id="PTHR30461:SF23">
    <property type="entry name" value="DNA RECOMBINASE-RELATED"/>
    <property type="match status" value="1"/>
</dbReference>
<feature type="domain" description="Recombinase" evidence="7">
    <location>
        <begin position="160"/>
        <end position="255"/>
    </location>
</feature>
<dbReference type="Gene3D" id="3.90.1750.20">
    <property type="entry name" value="Putative Large Serine Recombinase, Chain B, Domain 2"/>
    <property type="match status" value="1"/>
</dbReference>
<evidence type="ECO:0000259" key="6">
    <source>
        <dbReference type="PROSITE" id="PS51736"/>
    </source>
</evidence>
<dbReference type="InterPro" id="IPR050639">
    <property type="entry name" value="SSR_resolvase"/>
</dbReference>
<reference evidence="8" key="1">
    <citation type="submission" date="2009-06" db="EMBL/GenBank/DDBJ databases">
        <authorList>
            <consortium name="US DOE Joint Genome Institute (JGI-PGF)"/>
            <person name="Lucas S."/>
            <person name="Copeland A."/>
            <person name="Lapidus A."/>
            <person name="Glavina del Rio T."/>
            <person name="Dalin E."/>
            <person name="Tice H."/>
            <person name="Bruce D."/>
            <person name="Goodwin L."/>
            <person name="Pitluck S."/>
            <person name="Kyrpides N."/>
            <person name="Mavromatis K."/>
            <person name="Ivanova N."/>
            <person name="Saunders E."/>
            <person name="Brettin T."/>
            <person name="Detter J.C."/>
            <person name="Han C."/>
            <person name="Larimer F."/>
            <person name="Land M."/>
            <person name="Hauser L."/>
            <person name="Markowitz V."/>
            <person name="Cheng J.-F."/>
            <person name="Hugenholtz P."/>
            <person name="Woyke T."/>
            <person name="Wu D."/>
            <person name="Gronow S."/>
            <person name="Klenk H.-P."/>
            <person name="Eisen J.A."/>
        </authorList>
    </citation>
    <scope>NUCLEOTIDE SEQUENCE</scope>
    <source>
        <strain evidence="8">Eklund 17B</strain>
    </source>
</reference>
<dbReference type="Pfam" id="PF00239">
    <property type="entry name" value="Resolvase"/>
    <property type="match status" value="1"/>
</dbReference>
<dbReference type="Pfam" id="PF13408">
    <property type="entry name" value="Zn_ribbon_recom"/>
    <property type="match status" value="1"/>
</dbReference>
<keyword evidence="2" id="KW-0238">DNA-binding</keyword>
<dbReference type="PROSITE" id="PS51737">
    <property type="entry name" value="RECOMBINASE_DNA_BIND"/>
    <property type="match status" value="1"/>
</dbReference>
<protein>
    <submittedName>
        <fullName evidence="8">Phage site-specific recombinase</fullName>
    </submittedName>
</protein>
<dbReference type="CDD" id="cd00338">
    <property type="entry name" value="Ser_Recombinase"/>
    <property type="match status" value="1"/>
</dbReference>